<evidence type="ECO:0000256" key="2">
    <source>
        <dbReference type="ARBA" id="ARBA00012918"/>
    </source>
</evidence>
<dbReference type="EMBL" id="CP121472">
    <property type="protein sequence ID" value="WPL19874.1"/>
    <property type="molecule type" value="Genomic_DNA"/>
</dbReference>
<feature type="binding site" evidence="5">
    <location>
        <position position="297"/>
    </location>
    <ligand>
        <name>substrate</name>
    </ligand>
</feature>
<dbReference type="PANTHER" id="PTHR12544">
    <property type="entry name" value="GLUTAMINASE"/>
    <property type="match status" value="1"/>
</dbReference>
<dbReference type="Pfam" id="PF04960">
    <property type="entry name" value="Glutaminase"/>
    <property type="match status" value="1"/>
</dbReference>
<evidence type="ECO:0000256" key="4">
    <source>
        <dbReference type="ARBA" id="ARBA00049534"/>
    </source>
</evidence>
<feature type="binding site" evidence="5">
    <location>
        <position position="100"/>
    </location>
    <ligand>
        <name>substrate</name>
    </ligand>
</feature>
<feature type="binding site" evidence="5">
    <location>
        <position position="227"/>
    </location>
    <ligand>
        <name>substrate</name>
    </ligand>
</feature>
<keyword evidence="7" id="KW-1185">Reference proteome</keyword>
<feature type="binding site" evidence="5">
    <location>
        <position position="152"/>
    </location>
    <ligand>
        <name>substrate</name>
    </ligand>
</feature>
<dbReference type="NCBIfam" id="NF009020">
    <property type="entry name" value="PRK12356.1"/>
    <property type="match status" value="1"/>
</dbReference>
<reference evidence="6 7" key="1">
    <citation type="journal article" date="2023" name="Microorganisms">
        <title>Thiorhodovibrio frisius and Trv. litoralis spp. nov., Two Novel Members from a Clade of Fastidious Purple Sulfur Bacteria That Exhibit Unique Red-Shifted Light-Harvesting Capabilities.</title>
        <authorList>
            <person name="Methner A."/>
            <person name="Kuzyk S.B."/>
            <person name="Petersen J."/>
            <person name="Bauer S."/>
            <person name="Brinkmann H."/>
            <person name="Sichau K."/>
            <person name="Wanner G."/>
            <person name="Wolf J."/>
            <person name="Neumann-Schaal M."/>
            <person name="Henke P."/>
            <person name="Tank M."/>
            <person name="Sproer C."/>
            <person name="Bunk B."/>
            <person name="Overmann J."/>
        </authorList>
    </citation>
    <scope>NUCLEOTIDE SEQUENCE [LARGE SCALE GENOMIC DNA]</scope>
    <source>
        <strain evidence="6 7">DSM 6702</strain>
    </source>
</reference>
<dbReference type="SUPFAM" id="SSF56601">
    <property type="entry name" value="beta-lactamase/transpeptidase-like"/>
    <property type="match status" value="1"/>
</dbReference>
<dbReference type="GO" id="GO:0004359">
    <property type="term" value="F:glutaminase activity"/>
    <property type="evidence" value="ECO:0007669"/>
    <property type="project" value="UniProtKB-EC"/>
</dbReference>
<comment type="similarity">
    <text evidence="1 5">Belongs to the glutaminase family.</text>
</comment>
<proteinExistence type="inferred from homology"/>
<gene>
    <name evidence="6" type="primary">glsA1</name>
    <name evidence="5" type="synonym">glsA</name>
    <name evidence="6" type="ORF">Thiowin_05021</name>
</gene>
<evidence type="ECO:0000313" key="6">
    <source>
        <dbReference type="EMBL" id="WPL19874.1"/>
    </source>
</evidence>
<evidence type="ECO:0000256" key="5">
    <source>
        <dbReference type="HAMAP-Rule" id="MF_00313"/>
    </source>
</evidence>
<accession>A0ABZ0SI47</accession>
<protein>
    <recommendedName>
        <fullName evidence="2 5">Glutaminase</fullName>
        <ecNumber evidence="2 5">3.5.1.2</ecNumber>
    </recommendedName>
</protein>
<dbReference type="RefSeq" id="WP_328985626.1">
    <property type="nucleotide sequence ID" value="NZ_CP121472.1"/>
</dbReference>
<evidence type="ECO:0000256" key="1">
    <source>
        <dbReference type="ARBA" id="ARBA00011076"/>
    </source>
</evidence>
<keyword evidence="3 5" id="KW-0378">Hydrolase</keyword>
<sequence length="344" mass="36582">MQDRLNASTMATLSRMAVLLAFLLFLSPPAWSRSGIDTDIFGQVLQEAHSLFAANTEGANADYIPELAKVDAALFGLALVTADGKVYTAGDAEHVFTIQSVSKPFTAALVMREHGDAKVIAEKIGLEPTGLPFNSVLALELLKARSVNPLVNAGAIAAVSLILADTPDQGFDKIKGFYETLAGEELDVVEEVYRSEASTNQGNRAIAYLLHRYDRIYADPMESVDVYTKQCSIGVNARQLAIMGATLANGGINPVSKQQVLDAEYVPRILALMLTAGFYDESGAWAFNVGLPAKTGVGGGILAVAPAKLAVAAFSPRLNQSGNSIRAMRAIAYVSQRLGLGLFQ</sequence>
<comment type="subunit">
    <text evidence="5">Homotetramer.</text>
</comment>
<keyword evidence="5" id="KW-0007">Acetylation</keyword>
<feature type="binding site" evidence="5">
    <location>
        <position position="196"/>
    </location>
    <ligand>
        <name>substrate</name>
    </ligand>
</feature>
<dbReference type="NCBIfam" id="TIGR03814">
    <property type="entry name" value="Gln_ase"/>
    <property type="match status" value="1"/>
</dbReference>
<evidence type="ECO:0000313" key="7">
    <source>
        <dbReference type="Proteomes" id="UP001432180"/>
    </source>
</evidence>
<evidence type="ECO:0000256" key="3">
    <source>
        <dbReference type="ARBA" id="ARBA00022801"/>
    </source>
</evidence>
<dbReference type="PANTHER" id="PTHR12544:SF48">
    <property type="entry name" value="GLUTAMINASE 1"/>
    <property type="match status" value="1"/>
</dbReference>
<organism evidence="6 7">
    <name type="scientific">Thiorhodovibrio winogradskyi</name>
    <dbReference type="NCBI Taxonomy" id="77007"/>
    <lineage>
        <taxon>Bacteria</taxon>
        <taxon>Pseudomonadati</taxon>
        <taxon>Pseudomonadota</taxon>
        <taxon>Gammaproteobacteria</taxon>
        <taxon>Chromatiales</taxon>
        <taxon>Chromatiaceae</taxon>
        <taxon>Thiorhodovibrio</taxon>
    </lineage>
</organism>
<comment type="catalytic activity">
    <reaction evidence="4 5">
        <text>L-glutamine + H2O = L-glutamate + NH4(+)</text>
        <dbReference type="Rhea" id="RHEA:15889"/>
        <dbReference type="ChEBI" id="CHEBI:15377"/>
        <dbReference type="ChEBI" id="CHEBI:28938"/>
        <dbReference type="ChEBI" id="CHEBI:29985"/>
        <dbReference type="ChEBI" id="CHEBI:58359"/>
        <dbReference type="EC" id="3.5.1.2"/>
    </reaction>
</comment>
<dbReference type="Gene3D" id="3.40.710.10">
    <property type="entry name" value="DD-peptidase/beta-lactamase superfamily"/>
    <property type="match status" value="1"/>
</dbReference>
<dbReference type="InterPro" id="IPR012338">
    <property type="entry name" value="Beta-lactam/transpept-like"/>
</dbReference>
<dbReference type="HAMAP" id="MF_00313">
    <property type="entry name" value="Glutaminase"/>
    <property type="match status" value="1"/>
</dbReference>
<name>A0ABZ0SI47_9GAMM</name>
<feature type="binding site" evidence="5">
    <location>
        <position position="279"/>
    </location>
    <ligand>
        <name>substrate</name>
    </ligand>
</feature>
<dbReference type="InterPro" id="IPR015868">
    <property type="entry name" value="Glutaminase"/>
</dbReference>
<dbReference type="EC" id="3.5.1.2" evidence="2 5"/>
<feature type="binding site" evidence="5">
    <location>
        <position position="203"/>
    </location>
    <ligand>
        <name>substrate</name>
    </ligand>
</feature>
<dbReference type="Proteomes" id="UP001432180">
    <property type="component" value="Chromosome"/>
</dbReference>